<dbReference type="InterPro" id="IPR001789">
    <property type="entry name" value="Sig_transdc_resp-reg_receiver"/>
</dbReference>
<evidence type="ECO:0000313" key="12">
    <source>
        <dbReference type="Proteomes" id="UP001595530"/>
    </source>
</evidence>
<feature type="modified residue" description="4-aspartylphosphate" evidence="7">
    <location>
        <position position="61"/>
    </location>
</feature>
<dbReference type="InterPro" id="IPR018297">
    <property type="entry name" value="A/G_cyclase_CS"/>
</dbReference>
<sequence>MISSSDLLDANVLVVDDMEANVLLLERMLRGAGYTSITSTMDPHGVCALHRKNRYDLILLDLQMPGMDGFEVMEGLKEIETGGYLPVLVITAQPGHKLRALQAGAKDFVSKPFDLAEVLMRVRNMLEVRLLHKESLNYSKVLEQTLRQVEASRELIRRQGDELKGLYDKIVAEQKVSERLLLNLLPSPIAERLKARPDLSADGIPEAIADSFPEVTVLFADIVEFTRVSAGMSPERLVAMLNEIFTDFDSIADHRGLEKIKTIGDAYMAAAGLPVPAPDHAVRAAHMALDMLDALDRFNARNGYRLQLRIGINSGAVVAGVIGKRKFIYDLWGDAVNTASRMESHGVAGRVQVTEATRRRLAEPFLFEERGIIDAKGMGALHTWFLTGRSGAPSA</sequence>
<dbReference type="PANTHER" id="PTHR11920:SF335">
    <property type="entry name" value="GUANYLATE CYCLASE"/>
    <property type="match status" value="1"/>
</dbReference>
<feature type="domain" description="Guanylate cyclase" evidence="10">
    <location>
        <begin position="216"/>
        <end position="343"/>
    </location>
</feature>
<dbReference type="PANTHER" id="PTHR11920">
    <property type="entry name" value="GUANYLYL CYCLASE"/>
    <property type="match status" value="1"/>
</dbReference>
<comment type="similarity">
    <text evidence="8">Belongs to the adenylyl cyclase class-4/guanylyl cyclase family.</text>
</comment>
<dbReference type="SUPFAM" id="SSF55073">
    <property type="entry name" value="Nucleotide cyclase"/>
    <property type="match status" value="1"/>
</dbReference>
<comment type="subcellular location">
    <subcellularLocation>
        <location evidence="1">Membrane</location>
    </subcellularLocation>
</comment>
<evidence type="ECO:0000256" key="1">
    <source>
        <dbReference type="ARBA" id="ARBA00004370"/>
    </source>
</evidence>
<evidence type="ECO:0000256" key="5">
    <source>
        <dbReference type="ARBA" id="ARBA00023136"/>
    </source>
</evidence>
<dbReference type="SMART" id="SM00044">
    <property type="entry name" value="CYCc"/>
    <property type="match status" value="1"/>
</dbReference>
<dbReference type="SUPFAM" id="SSF52172">
    <property type="entry name" value="CheY-like"/>
    <property type="match status" value="1"/>
</dbReference>
<protein>
    <submittedName>
        <fullName evidence="11">Adenylate/guanylate cyclase domain-containing protein</fullName>
    </submittedName>
</protein>
<dbReference type="InterPro" id="IPR029787">
    <property type="entry name" value="Nucleotide_cyclase"/>
</dbReference>
<dbReference type="InterPro" id="IPR011006">
    <property type="entry name" value="CheY-like_superfamily"/>
</dbReference>
<dbReference type="SMART" id="SM00448">
    <property type="entry name" value="REC"/>
    <property type="match status" value="1"/>
</dbReference>
<feature type="domain" description="Response regulatory" evidence="9">
    <location>
        <begin position="11"/>
        <end position="126"/>
    </location>
</feature>
<gene>
    <name evidence="11" type="ORF">ACFOFO_15625</name>
</gene>
<evidence type="ECO:0000256" key="2">
    <source>
        <dbReference type="ARBA" id="ARBA00022692"/>
    </source>
</evidence>
<dbReference type="Gene3D" id="3.40.50.2300">
    <property type="match status" value="1"/>
</dbReference>
<proteinExistence type="inferred from homology"/>
<dbReference type="CDD" id="cd17551">
    <property type="entry name" value="REC_RpfG-like"/>
    <property type="match status" value="1"/>
</dbReference>
<evidence type="ECO:0000313" key="11">
    <source>
        <dbReference type="EMBL" id="MFC3109372.1"/>
    </source>
</evidence>
<evidence type="ECO:0000256" key="8">
    <source>
        <dbReference type="RuleBase" id="RU000405"/>
    </source>
</evidence>
<dbReference type="RefSeq" id="WP_390323933.1">
    <property type="nucleotide sequence ID" value="NZ_JBHRTP010000051.1"/>
</dbReference>
<accession>A0ABV7F3C9</accession>
<organism evidence="11 12">
    <name type="scientific">Undibacterium arcticum</name>
    <dbReference type="NCBI Taxonomy" id="1762892"/>
    <lineage>
        <taxon>Bacteria</taxon>
        <taxon>Pseudomonadati</taxon>
        <taxon>Pseudomonadota</taxon>
        <taxon>Betaproteobacteria</taxon>
        <taxon>Burkholderiales</taxon>
        <taxon>Oxalobacteraceae</taxon>
        <taxon>Undibacterium</taxon>
    </lineage>
</organism>
<dbReference type="CDD" id="cd07302">
    <property type="entry name" value="CHD"/>
    <property type="match status" value="1"/>
</dbReference>
<evidence type="ECO:0000256" key="6">
    <source>
        <dbReference type="ARBA" id="ARBA00023239"/>
    </source>
</evidence>
<dbReference type="Pfam" id="PF00072">
    <property type="entry name" value="Response_reg"/>
    <property type="match status" value="1"/>
</dbReference>
<dbReference type="PROSITE" id="PS50125">
    <property type="entry name" value="GUANYLATE_CYCLASE_2"/>
    <property type="match status" value="1"/>
</dbReference>
<evidence type="ECO:0000256" key="4">
    <source>
        <dbReference type="ARBA" id="ARBA00022989"/>
    </source>
</evidence>
<dbReference type="InterPro" id="IPR001054">
    <property type="entry name" value="A/G_cyclase"/>
</dbReference>
<comment type="caution">
    <text evidence="11">The sequence shown here is derived from an EMBL/GenBank/DDBJ whole genome shotgun (WGS) entry which is preliminary data.</text>
</comment>
<evidence type="ECO:0000259" key="9">
    <source>
        <dbReference type="PROSITE" id="PS50110"/>
    </source>
</evidence>
<evidence type="ECO:0000256" key="3">
    <source>
        <dbReference type="ARBA" id="ARBA00022741"/>
    </source>
</evidence>
<evidence type="ECO:0000259" key="10">
    <source>
        <dbReference type="PROSITE" id="PS50125"/>
    </source>
</evidence>
<dbReference type="InterPro" id="IPR050401">
    <property type="entry name" value="Cyclic_nucleotide_synthase"/>
</dbReference>
<keyword evidence="5" id="KW-0472">Membrane</keyword>
<keyword evidence="2" id="KW-0812">Transmembrane</keyword>
<dbReference type="Gene3D" id="3.30.70.1230">
    <property type="entry name" value="Nucleotide cyclase"/>
    <property type="match status" value="1"/>
</dbReference>
<keyword evidence="4" id="KW-1133">Transmembrane helix</keyword>
<keyword evidence="12" id="KW-1185">Reference proteome</keyword>
<keyword evidence="6 8" id="KW-0456">Lyase</keyword>
<dbReference type="EMBL" id="JBHRTP010000051">
    <property type="protein sequence ID" value="MFC3109372.1"/>
    <property type="molecule type" value="Genomic_DNA"/>
</dbReference>
<keyword evidence="7" id="KW-0597">Phosphoprotein</keyword>
<reference evidence="12" key="1">
    <citation type="journal article" date="2019" name="Int. J. Syst. Evol. Microbiol.">
        <title>The Global Catalogue of Microorganisms (GCM) 10K type strain sequencing project: providing services to taxonomists for standard genome sequencing and annotation.</title>
        <authorList>
            <consortium name="The Broad Institute Genomics Platform"/>
            <consortium name="The Broad Institute Genome Sequencing Center for Infectious Disease"/>
            <person name="Wu L."/>
            <person name="Ma J."/>
        </authorList>
    </citation>
    <scope>NUCLEOTIDE SEQUENCE [LARGE SCALE GENOMIC DNA]</scope>
    <source>
        <strain evidence="12">KCTC 42986</strain>
    </source>
</reference>
<keyword evidence="3" id="KW-0547">Nucleotide-binding</keyword>
<name>A0ABV7F3C9_9BURK</name>
<evidence type="ECO:0000256" key="7">
    <source>
        <dbReference type="PROSITE-ProRule" id="PRU00169"/>
    </source>
</evidence>
<dbReference type="PROSITE" id="PS50110">
    <property type="entry name" value="RESPONSE_REGULATORY"/>
    <property type="match status" value="1"/>
</dbReference>
<dbReference type="Proteomes" id="UP001595530">
    <property type="component" value="Unassembled WGS sequence"/>
</dbReference>
<dbReference type="Pfam" id="PF00211">
    <property type="entry name" value="Guanylate_cyc"/>
    <property type="match status" value="1"/>
</dbReference>
<dbReference type="PROSITE" id="PS00452">
    <property type="entry name" value="GUANYLATE_CYCLASE_1"/>
    <property type="match status" value="1"/>
</dbReference>